<name>A0A8D8UQD9_9HEMI</name>
<keyword evidence="6" id="KW-1015">Disulfide bond</keyword>
<proteinExistence type="inferred from homology"/>
<feature type="transmembrane region" description="Helical" evidence="8">
    <location>
        <begin position="373"/>
        <end position="396"/>
    </location>
</feature>
<reference evidence="10" key="1">
    <citation type="submission" date="2021-05" db="EMBL/GenBank/DDBJ databases">
        <authorList>
            <person name="Alioto T."/>
            <person name="Alioto T."/>
            <person name="Gomez Garrido J."/>
        </authorList>
    </citation>
    <scope>NUCLEOTIDE SEQUENCE</scope>
</reference>
<dbReference type="Gene3D" id="3.40.50.1240">
    <property type="entry name" value="Phosphoglycerate mutase-like"/>
    <property type="match status" value="1"/>
</dbReference>
<keyword evidence="4 9" id="KW-0732">Signal</keyword>
<protein>
    <recommendedName>
        <fullName evidence="3">acid phosphatase</fullName>
        <ecNumber evidence="3">3.1.3.2</ecNumber>
    </recommendedName>
</protein>
<dbReference type="GO" id="GO:0003993">
    <property type="term" value="F:acid phosphatase activity"/>
    <property type="evidence" value="ECO:0007669"/>
    <property type="project" value="UniProtKB-EC"/>
</dbReference>
<dbReference type="EMBL" id="HBUF01343546">
    <property type="protein sequence ID" value="CAG6706812.1"/>
    <property type="molecule type" value="Transcribed_RNA"/>
</dbReference>
<dbReference type="InterPro" id="IPR000560">
    <property type="entry name" value="His_Pase_clade-2"/>
</dbReference>
<dbReference type="PROSITE" id="PS00616">
    <property type="entry name" value="HIS_ACID_PHOSPHAT_1"/>
    <property type="match status" value="1"/>
</dbReference>
<evidence type="ECO:0000256" key="1">
    <source>
        <dbReference type="ARBA" id="ARBA00000032"/>
    </source>
</evidence>
<feature type="signal peptide" evidence="9">
    <location>
        <begin position="1"/>
        <end position="19"/>
    </location>
</feature>
<evidence type="ECO:0000313" key="10">
    <source>
        <dbReference type="EMBL" id="CAG6706812.1"/>
    </source>
</evidence>
<evidence type="ECO:0000256" key="8">
    <source>
        <dbReference type="SAM" id="Phobius"/>
    </source>
</evidence>
<evidence type="ECO:0000256" key="9">
    <source>
        <dbReference type="SAM" id="SignalP"/>
    </source>
</evidence>
<organism evidence="10">
    <name type="scientific">Cacopsylla melanoneura</name>
    <dbReference type="NCBI Taxonomy" id="428564"/>
    <lineage>
        <taxon>Eukaryota</taxon>
        <taxon>Metazoa</taxon>
        <taxon>Ecdysozoa</taxon>
        <taxon>Arthropoda</taxon>
        <taxon>Hexapoda</taxon>
        <taxon>Insecta</taxon>
        <taxon>Pterygota</taxon>
        <taxon>Neoptera</taxon>
        <taxon>Paraneoptera</taxon>
        <taxon>Hemiptera</taxon>
        <taxon>Sternorrhyncha</taxon>
        <taxon>Psylloidea</taxon>
        <taxon>Psyllidae</taxon>
        <taxon>Psyllinae</taxon>
        <taxon>Cacopsylla</taxon>
    </lineage>
</organism>
<keyword evidence="8" id="KW-1133">Transmembrane helix</keyword>
<keyword evidence="8" id="KW-0812">Transmembrane</keyword>
<dbReference type="InterPro" id="IPR050645">
    <property type="entry name" value="Histidine_acid_phosphatase"/>
</dbReference>
<dbReference type="EMBL" id="HBUF01343544">
    <property type="protein sequence ID" value="CAG6706810.1"/>
    <property type="molecule type" value="Transcribed_RNA"/>
</dbReference>
<dbReference type="CDD" id="cd07061">
    <property type="entry name" value="HP_HAP_like"/>
    <property type="match status" value="1"/>
</dbReference>
<dbReference type="EMBL" id="HBUF01343545">
    <property type="protein sequence ID" value="CAG6706811.1"/>
    <property type="molecule type" value="Transcribed_RNA"/>
</dbReference>
<dbReference type="Pfam" id="PF00328">
    <property type="entry name" value="His_Phos_2"/>
    <property type="match status" value="1"/>
</dbReference>
<evidence type="ECO:0000256" key="5">
    <source>
        <dbReference type="ARBA" id="ARBA00022801"/>
    </source>
</evidence>
<accession>A0A8D8UQD9</accession>
<evidence type="ECO:0000256" key="2">
    <source>
        <dbReference type="ARBA" id="ARBA00005375"/>
    </source>
</evidence>
<evidence type="ECO:0000256" key="3">
    <source>
        <dbReference type="ARBA" id="ARBA00012646"/>
    </source>
</evidence>
<comment type="catalytic activity">
    <reaction evidence="1">
        <text>a phosphate monoester + H2O = an alcohol + phosphate</text>
        <dbReference type="Rhea" id="RHEA:15017"/>
        <dbReference type="ChEBI" id="CHEBI:15377"/>
        <dbReference type="ChEBI" id="CHEBI:30879"/>
        <dbReference type="ChEBI" id="CHEBI:43474"/>
        <dbReference type="ChEBI" id="CHEBI:67140"/>
        <dbReference type="EC" id="3.1.3.2"/>
    </reaction>
</comment>
<feature type="chain" id="PRO_5036262230" description="acid phosphatase" evidence="9">
    <location>
        <begin position="20"/>
        <end position="411"/>
    </location>
</feature>
<evidence type="ECO:0000256" key="7">
    <source>
        <dbReference type="ARBA" id="ARBA00023180"/>
    </source>
</evidence>
<dbReference type="PANTHER" id="PTHR11567">
    <property type="entry name" value="ACID PHOSPHATASE-RELATED"/>
    <property type="match status" value="1"/>
</dbReference>
<dbReference type="SUPFAM" id="SSF53254">
    <property type="entry name" value="Phosphoglycerate mutase-like"/>
    <property type="match status" value="1"/>
</dbReference>
<keyword evidence="8" id="KW-0472">Membrane</keyword>
<dbReference type="PROSITE" id="PS00778">
    <property type="entry name" value="HIS_ACID_PHOSPHAT_2"/>
    <property type="match status" value="1"/>
</dbReference>
<keyword evidence="7" id="KW-0325">Glycoprotein</keyword>
<dbReference type="InterPro" id="IPR033379">
    <property type="entry name" value="Acid_Pase_AS"/>
</dbReference>
<evidence type="ECO:0000256" key="6">
    <source>
        <dbReference type="ARBA" id="ARBA00023157"/>
    </source>
</evidence>
<evidence type="ECO:0000256" key="4">
    <source>
        <dbReference type="ARBA" id="ARBA00022729"/>
    </source>
</evidence>
<sequence length="411" mass="47235">MFWFELLCPVLSLFHLTQGNLVFVSILFRHGDRTPISHYPNDPYKNASYWPVGPGQLTNVGKLQHYGLGQWFRARYQKLLGDTYSKENVYVMSTDVDRTLMSAESNLAGLFPPSGDQVWDPKIQWQPIPVHTTPEKMDKVLAMKKPCPQYDIEKKKYMASPEAQQFLAKYHPLFEYVSQHAGQPVVTPSDLEFIHNTLFIEETNNLTLPDWTQPIYPEPMRTVAAFSFGIAARTPGMKRLKGGPLLDDIVRHMVAKSKQKMKKKKLWIYSAHDTTVSNLLNTLDVFDLHCPPYASSVIIELHEDQDKYYVNVLYKNSTTPHQLNIPGCNFDCPLDQFVSLIKPVTVSDTQWEKECHTHNLFDILPESVEESSFATVVLLTMAVLLSLLLVSLVFYLHKKWRHTPPAHYQRI</sequence>
<dbReference type="EC" id="3.1.3.2" evidence="3"/>
<keyword evidence="5" id="KW-0378">Hydrolase</keyword>
<dbReference type="EMBL" id="HBUF01343548">
    <property type="protein sequence ID" value="CAG6706814.1"/>
    <property type="molecule type" value="Transcribed_RNA"/>
</dbReference>
<dbReference type="AlphaFoldDB" id="A0A8D8UQD9"/>
<dbReference type="PANTHER" id="PTHR11567:SF211">
    <property type="entry name" value="PROSTATIC ACID PHOSPHATASE"/>
    <property type="match status" value="1"/>
</dbReference>
<comment type="similarity">
    <text evidence="2">Belongs to the histidine acid phosphatase family.</text>
</comment>
<dbReference type="InterPro" id="IPR029033">
    <property type="entry name" value="His_PPase_superfam"/>
</dbReference>